<comment type="caution">
    <text evidence="1">The sequence shown here is derived from an EMBL/GenBank/DDBJ whole genome shotgun (WGS) entry which is preliminary data.</text>
</comment>
<evidence type="ECO:0000313" key="1">
    <source>
        <dbReference type="EMBL" id="KAF7953764.1"/>
    </source>
</evidence>
<organism evidence="1 2">
    <name type="scientific">Botrytis byssoidea</name>
    <dbReference type="NCBI Taxonomy" id="139641"/>
    <lineage>
        <taxon>Eukaryota</taxon>
        <taxon>Fungi</taxon>
        <taxon>Dikarya</taxon>
        <taxon>Ascomycota</taxon>
        <taxon>Pezizomycotina</taxon>
        <taxon>Leotiomycetes</taxon>
        <taxon>Helotiales</taxon>
        <taxon>Sclerotiniaceae</taxon>
        <taxon>Botrytis</taxon>
    </lineage>
</organism>
<keyword evidence="2" id="KW-1185">Reference proteome</keyword>
<gene>
    <name evidence="1" type="ORF">EAE97_001163</name>
</gene>
<proteinExistence type="predicted"/>
<accession>A0A9P5IX23</accession>
<reference evidence="1 2" key="1">
    <citation type="journal article" date="2020" name="Genome Biol. Evol.">
        <title>Comparative genomics of Sclerotiniaceae.</title>
        <authorList>
            <person name="Valero Jimenez C.A."/>
            <person name="Steentjes M."/>
            <person name="Scholten O.E."/>
            <person name="Van Kan J.A.L."/>
        </authorList>
    </citation>
    <scope>NUCLEOTIDE SEQUENCE [LARGE SCALE GENOMIC DNA]</scope>
    <source>
        <strain evidence="1 2">MUCL 94</strain>
    </source>
</reference>
<dbReference type="GeneID" id="62144752"/>
<dbReference type="EMBL" id="RCSW01000002">
    <property type="protein sequence ID" value="KAF7953764.1"/>
    <property type="molecule type" value="Genomic_DNA"/>
</dbReference>
<dbReference type="Proteomes" id="UP000710849">
    <property type="component" value="Unassembled WGS sequence"/>
</dbReference>
<protein>
    <submittedName>
        <fullName evidence="1">Uncharacterized protein</fullName>
    </submittedName>
</protein>
<sequence length="160" mass="17962">MRRDVNDFKEPKGAMLAEIEILHSNKCEGKGAYEDLLPPFEQIVEIMQELQPTKLLCVDSTQTNEHGTPFTQLNYTIRSSHCWRYSSPSGASSSATLSFSAGDLLFNLIMPYQLVVCPNVHTQKTRVNSIPSFFSTFMGKTEWLYDETAAKTATTIKATE</sequence>
<name>A0A9P5IX23_9HELO</name>
<dbReference type="AlphaFoldDB" id="A0A9P5IX23"/>
<dbReference type="RefSeq" id="XP_038737574.1">
    <property type="nucleotide sequence ID" value="XM_038871673.1"/>
</dbReference>
<evidence type="ECO:0000313" key="2">
    <source>
        <dbReference type="Proteomes" id="UP000710849"/>
    </source>
</evidence>